<dbReference type="AlphaFoldDB" id="A0A024G872"/>
<organism evidence="2 3">
    <name type="scientific">Albugo candida</name>
    <dbReference type="NCBI Taxonomy" id="65357"/>
    <lineage>
        <taxon>Eukaryota</taxon>
        <taxon>Sar</taxon>
        <taxon>Stramenopiles</taxon>
        <taxon>Oomycota</taxon>
        <taxon>Peronosporomycetes</taxon>
        <taxon>Albuginales</taxon>
        <taxon>Albuginaceae</taxon>
        <taxon>Albugo</taxon>
    </lineage>
</organism>
<dbReference type="PANTHER" id="PTHR12771:SF51">
    <property type="entry name" value="LD01482P"/>
    <property type="match status" value="1"/>
</dbReference>
<proteinExistence type="predicted"/>
<sequence>MTGRQVRSNVAKQLSLIDRLWRYLHKQVCKWIFGQSELQRLARKCESLDLNVQMARFRSCLALSKHLMAQCDRVFDPRTFEVEQVCEEIAVADGIDTNDIRLMQTLRGWLHRCNYVNAVYQKLFSLRDESYTSQNEMHERMLEELWTNLKPQTRRAHGRITKEWGEIGFQGVDPMTDFRGMGILSLIQLLYFTSKYPVEASALLTESNHPTHWYPFSVTGINVTAFVIELVQERLVDMKIYQYAETSDPSKHGIDNGLDAMHEFYCDVFTSFNKLWKESNPEDAMAFPSVFQTLKANTRKSLQMRAFLFY</sequence>
<reference evidence="2 3" key="1">
    <citation type="submission" date="2012-05" db="EMBL/GenBank/DDBJ databases">
        <title>Recombination and specialization in a pathogen metapopulation.</title>
        <authorList>
            <person name="Gardiner A."/>
            <person name="Kemen E."/>
            <person name="Schultz-Larsen T."/>
            <person name="MacLean D."/>
            <person name="Van Oosterhout C."/>
            <person name="Jones J.D.G."/>
        </authorList>
    </citation>
    <scope>NUCLEOTIDE SEQUENCE [LARGE SCALE GENOMIC DNA]</scope>
    <source>
        <strain evidence="2 3">Ac Nc2</strain>
    </source>
</reference>
<gene>
    <name evidence="2" type="ORF">BN9_037120</name>
</gene>
<dbReference type="Proteomes" id="UP000053237">
    <property type="component" value="Unassembled WGS sequence"/>
</dbReference>
<evidence type="ECO:0000313" key="3">
    <source>
        <dbReference type="Proteomes" id="UP000053237"/>
    </source>
</evidence>
<keyword evidence="3" id="KW-1185">Reference proteome</keyword>
<accession>A0A024G872</accession>
<dbReference type="Pfam" id="PF04727">
    <property type="entry name" value="ELMO_CED12"/>
    <property type="match status" value="1"/>
</dbReference>
<protein>
    <recommendedName>
        <fullName evidence="1">ELMO domain-containing protein</fullName>
    </recommendedName>
</protein>
<name>A0A024G872_9STRA</name>
<dbReference type="PROSITE" id="PS51335">
    <property type="entry name" value="ELMO"/>
    <property type="match status" value="1"/>
</dbReference>
<dbReference type="OrthoDB" id="67155at2759"/>
<evidence type="ECO:0000259" key="1">
    <source>
        <dbReference type="PROSITE" id="PS51335"/>
    </source>
</evidence>
<feature type="domain" description="ELMO" evidence="1">
    <location>
        <begin position="137"/>
        <end position="302"/>
    </location>
</feature>
<evidence type="ECO:0000313" key="2">
    <source>
        <dbReference type="EMBL" id="CCI42928.1"/>
    </source>
</evidence>
<dbReference type="InterPro" id="IPR006816">
    <property type="entry name" value="ELMO_dom"/>
</dbReference>
<comment type="caution">
    <text evidence="2">The sequence shown here is derived from an EMBL/GenBank/DDBJ whole genome shotgun (WGS) entry which is preliminary data.</text>
</comment>
<dbReference type="InParanoid" id="A0A024G872"/>
<dbReference type="InterPro" id="IPR050868">
    <property type="entry name" value="ELMO_domain-containing"/>
</dbReference>
<dbReference type="PANTHER" id="PTHR12771">
    <property type="entry name" value="ENGULFMENT AND CELL MOTILITY"/>
    <property type="match status" value="1"/>
</dbReference>
<dbReference type="EMBL" id="CAIX01000041">
    <property type="protein sequence ID" value="CCI42928.1"/>
    <property type="molecule type" value="Genomic_DNA"/>
</dbReference>